<dbReference type="EMBL" id="CAAALY010008152">
    <property type="protein sequence ID" value="VEL10139.1"/>
    <property type="molecule type" value="Genomic_DNA"/>
</dbReference>
<proteinExistence type="predicted"/>
<sequence>MKRFTKDYIELGADLLFLFASQKAAGHLVTSALLSEKYCTILADPGEENLDAPVVASTTRRMTALSAIDFRVLLRSLAFCAKPSTDRCLRGQDVWQLKDDVVPIASAWLTTK</sequence>
<dbReference type="AlphaFoldDB" id="A0A448WEX3"/>
<evidence type="ECO:0000313" key="1">
    <source>
        <dbReference type="EMBL" id="VEL10139.1"/>
    </source>
</evidence>
<gene>
    <name evidence="1" type="ORF">PXEA_LOCUS3579</name>
</gene>
<dbReference type="Proteomes" id="UP000784294">
    <property type="component" value="Unassembled WGS sequence"/>
</dbReference>
<organism evidence="1 2">
    <name type="scientific">Protopolystoma xenopodis</name>
    <dbReference type="NCBI Taxonomy" id="117903"/>
    <lineage>
        <taxon>Eukaryota</taxon>
        <taxon>Metazoa</taxon>
        <taxon>Spiralia</taxon>
        <taxon>Lophotrochozoa</taxon>
        <taxon>Platyhelminthes</taxon>
        <taxon>Monogenea</taxon>
        <taxon>Polyopisthocotylea</taxon>
        <taxon>Polystomatidea</taxon>
        <taxon>Polystomatidae</taxon>
        <taxon>Protopolystoma</taxon>
    </lineage>
</organism>
<reference evidence="1" key="1">
    <citation type="submission" date="2018-11" db="EMBL/GenBank/DDBJ databases">
        <authorList>
            <consortium name="Pathogen Informatics"/>
        </authorList>
    </citation>
    <scope>NUCLEOTIDE SEQUENCE</scope>
</reference>
<protein>
    <submittedName>
        <fullName evidence="1">Uncharacterized protein</fullName>
    </submittedName>
</protein>
<comment type="caution">
    <text evidence="1">The sequence shown here is derived from an EMBL/GenBank/DDBJ whole genome shotgun (WGS) entry which is preliminary data.</text>
</comment>
<evidence type="ECO:0000313" key="2">
    <source>
        <dbReference type="Proteomes" id="UP000784294"/>
    </source>
</evidence>
<keyword evidence="2" id="KW-1185">Reference proteome</keyword>
<accession>A0A448WEX3</accession>
<name>A0A448WEX3_9PLAT</name>